<evidence type="ECO:0000256" key="1">
    <source>
        <dbReference type="SAM" id="Phobius"/>
    </source>
</evidence>
<feature type="transmembrane region" description="Helical" evidence="1">
    <location>
        <begin position="62"/>
        <end position="83"/>
    </location>
</feature>
<dbReference type="RefSeq" id="WP_168917196.1">
    <property type="nucleotide sequence ID" value="NZ_CP050804.1"/>
</dbReference>
<feature type="transmembrane region" description="Helical" evidence="1">
    <location>
        <begin position="248"/>
        <end position="266"/>
    </location>
</feature>
<evidence type="ECO:0000313" key="3">
    <source>
        <dbReference type="Proteomes" id="UP000502298"/>
    </source>
</evidence>
<feature type="transmembrane region" description="Helical" evidence="1">
    <location>
        <begin position="217"/>
        <end position="236"/>
    </location>
</feature>
<feature type="transmembrane region" description="Helical" evidence="1">
    <location>
        <begin position="37"/>
        <end position="56"/>
    </location>
</feature>
<name>A0A6H2EJD6_9ACTO</name>
<dbReference type="KEGG" id="arca:HC352_01120"/>
<reference evidence="2 3" key="1">
    <citation type="submission" date="2020-03" db="EMBL/GenBank/DDBJ databases">
        <title>Complete genome of Arcanobacterium buesumensis sp. nov. strain 2701.</title>
        <authorList>
            <person name="Borowiak M."/>
            <person name="Alssahen M."/>
            <person name="Laemmler C."/>
            <person name="Malorny B."/>
            <person name="Hassan A."/>
            <person name="Prenger-Berninghoff E."/>
            <person name="Ploetz M."/>
            <person name="Abdulmawjood A."/>
        </authorList>
    </citation>
    <scope>NUCLEOTIDE SEQUENCE [LARGE SCALE GENOMIC DNA]</scope>
    <source>
        <strain evidence="2 3">2701</strain>
    </source>
</reference>
<gene>
    <name evidence="2" type="ORF">HC352_01120</name>
</gene>
<feature type="transmembrane region" description="Helical" evidence="1">
    <location>
        <begin position="137"/>
        <end position="157"/>
    </location>
</feature>
<sequence>MNTSELQPPIDNPDDTSELAHVPSAQLLTAAWEKRAGYARALIGIYGATSLAVGAVFGPYAIALAVAILGAILISGWPNLLYLPNRTIPRTMLTLLAIALLVTALFGTVEHTAIVMAGSVIAAFIAEMFRTDGRKQLIEQLSGGFAGAVVLVAGSLWIHTMRHAQGKDVVIVAAVSLAIVALMHAFDSWAARVAGFINGIAFALGFGYLTELSFEPSLLIGVSTAGAYLLTARAVADLPRPSPAINGASRAMIPLLIVGLFSYLAIHL</sequence>
<proteinExistence type="predicted"/>
<keyword evidence="3" id="KW-1185">Reference proteome</keyword>
<keyword evidence="1" id="KW-1133">Transmembrane helix</keyword>
<organism evidence="2 3">
    <name type="scientific">Arcanobacterium buesumense</name>
    <dbReference type="NCBI Taxonomy" id="2722751"/>
    <lineage>
        <taxon>Bacteria</taxon>
        <taxon>Bacillati</taxon>
        <taxon>Actinomycetota</taxon>
        <taxon>Actinomycetes</taxon>
        <taxon>Actinomycetales</taxon>
        <taxon>Actinomycetaceae</taxon>
        <taxon>Arcanobacterium</taxon>
    </lineage>
</organism>
<dbReference type="EMBL" id="CP050804">
    <property type="protein sequence ID" value="QJC21254.1"/>
    <property type="molecule type" value="Genomic_DNA"/>
</dbReference>
<feature type="transmembrane region" description="Helical" evidence="1">
    <location>
        <begin position="95"/>
        <end position="125"/>
    </location>
</feature>
<evidence type="ECO:0000313" key="2">
    <source>
        <dbReference type="EMBL" id="QJC21254.1"/>
    </source>
</evidence>
<protein>
    <submittedName>
        <fullName evidence="2">Uncharacterized protein</fullName>
    </submittedName>
</protein>
<feature type="transmembrane region" description="Helical" evidence="1">
    <location>
        <begin position="192"/>
        <end position="210"/>
    </location>
</feature>
<dbReference type="Proteomes" id="UP000502298">
    <property type="component" value="Chromosome"/>
</dbReference>
<keyword evidence="1" id="KW-0812">Transmembrane</keyword>
<accession>A0A6H2EJD6</accession>
<keyword evidence="1" id="KW-0472">Membrane</keyword>
<dbReference type="AlphaFoldDB" id="A0A6H2EJD6"/>
<feature type="transmembrane region" description="Helical" evidence="1">
    <location>
        <begin position="169"/>
        <end position="186"/>
    </location>
</feature>